<dbReference type="PANTHER" id="PTHR33570">
    <property type="entry name" value="4-CARBOXYMUCONOLACTONE DECARBOXYLASE FAMILY PROTEIN"/>
    <property type="match status" value="1"/>
</dbReference>
<evidence type="ECO:0000313" key="2">
    <source>
        <dbReference type="EMBL" id="SNR62591.1"/>
    </source>
</evidence>
<dbReference type="Pfam" id="PF02627">
    <property type="entry name" value="CMD"/>
    <property type="match status" value="1"/>
</dbReference>
<proteinExistence type="predicted"/>
<dbReference type="PANTHER" id="PTHR33570:SF2">
    <property type="entry name" value="CARBOXYMUCONOLACTONE DECARBOXYLASE-LIKE DOMAIN-CONTAINING PROTEIN"/>
    <property type="match status" value="1"/>
</dbReference>
<dbReference type="InterPro" id="IPR052512">
    <property type="entry name" value="4CMD/NDH-1_regulator"/>
</dbReference>
<accession>A0A238XVN3</accession>
<evidence type="ECO:0000313" key="3">
    <source>
        <dbReference type="EMBL" id="TBN47827.1"/>
    </source>
</evidence>
<organism evidence="2 4">
    <name type="scientific">Paracoccus sediminis</name>
    <dbReference type="NCBI Taxonomy" id="1214787"/>
    <lineage>
        <taxon>Bacteria</taxon>
        <taxon>Pseudomonadati</taxon>
        <taxon>Pseudomonadota</taxon>
        <taxon>Alphaproteobacteria</taxon>
        <taxon>Rhodobacterales</taxon>
        <taxon>Paracoccaceae</taxon>
        <taxon>Paracoccus</taxon>
    </lineage>
</organism>
<name>A0A238XVN3_9RHOB</name>
<dbReference type="EMBL" id="SIRL01000012">
    <property type="protein sequence ID" value="TBN47827.1"/>
    <property type="molecule type" value="Genomic_DNA"/>
</dbReference>
<evidence type="ECO:0000313" key="4">
    <source>
        <dbReference type="Proteomes" id="UP000198409"/>
    </source>
</evidence>
<dbReference type="AlphaFoldDB" id="A0A238XVN3"/>
<reference evidence="4" key="1">
    <citation type="submission" date="2017-06" db="EMBL/GenBank/DDBJ databases">
        <authorList>
            <person name="Varghese N."/>
            <person name="Submissions S."/>
        </authorList>
    </citation>
    <scope>NUCLEOTIDE SEQUENCE [LARGE SCALE GENOMIC DNA]</scope>
    <source>
        <strain evidence="4">DSM 26170</strain>
    </source>
</reference>
<dbReference type="RefSeq" id="WP_089388942.1">
    <property type="nucleotide sequence ID" value="NZ_FZNM01000012.1"/>
</dbReference>
<sequence length="131" mass="14396">MAGELFEKGLKIRKEVLGDAYVEKSLGDADDFNRDFQNLVTEFCWGAGWGREGDDGALTRRDRSLLNLVMLGALNRGEEFKLHLKGALTNGCTRDEIRDALIQLAIYAGIPAGVEAFRLARQVLADHDGAS</sequence>
<dbReference type="OrthoDB" id="7507676at2"/>
<feature type="domain" description="Carboxymuconolactone decarboxylase-like" evidence="1">
    <location>
        <begin position="35"/>
        <end position="121"/>
    </location>
</feature>
<reference evidence="2" key="2">
    <citation type="submission" date="2017-06" db="EMBL/GenBank/DDBJ databases">
        <authorList>
            <person name="Kim H.J."/>
            <person name="Triplett B.A."/>
        </authorList>
    </citation>
    <scope>NUCLEOTIDE SEQUENCE [LARGE SCALE GENOMIC DNA]</scope>
    <source>
        <strain evidence="2">DSM 26170</strain>
    </source>
</reference>
<dbReference type="Proteomes" id="UP000198409">
    <property type="component" value="Unassembled WGS sequence"/>
</dbReference>
<dbReference type="SUPFAM" id="SSF69118">
    <property type="entry name" value="AhpD-like"/>
    <property type="match status" value="1"/>
</dbReference>
<protein>
    <submittedName>
        <fullName evidence="2">4-carboxymuconolactone decarboxylase</fullName>
    </submittedName>
</protein>
<evidence type="ECO:0000259" key="1">
    <source>
        <dbReference type="Pfam" id="PF02627"/>
    </source>
</evidence>
<evidence type="ECO:0000313" key="5">
    <source>
        <dbReference type="Proteomes" id="UP000292859"/>
    </source>
</evidence>
<dbReference type="Proteomes" id="UP000292859">
    <property type="component" value="Unassembled WGS sequence"/>
</dbReference>
<dbReference type="GO" id="GO:0051920">
    <property type="term" value="F:peroxiredoxin activity"/>
    <property type="evidence" value="ECO:0007669"/>
    <property type="project" value="InterPro"/>
</dbReference>
<dbReference type="InterPro" id="IPR029032">
    <property type="entry name" value="AhpD-like"/>
</dbReference>
<gene>
    <name evidence="3" type="ORF">EYF88_14360</name>
    <name evidence="2" type="ORF">SAMN06265378_11286</name>
</gene>
<dbReference type="EMBL" id="FZNM01000012">
    <property type="protein sequence ID" value="SNR62591.1"/>
    <property type="molecule type" value="Genomic_DNA"/>
</dbReference>
<dbReference type="InterPro" id="IPR003779">
    <property type="entry name" value="CMD-like"/>
</dbReference>
<keyword evidence="5" id="KW-1185">Reference proteome</keyword>
<reference evidence="3 5" key="3">
    <citation type="submission" date="2019-02" db="EMBL/GenBank/DDBJ databases">
        <authorList>
            <person name="Zhang G."/>
        </authorList>
    </citation>
    <scope>NUCLEOTIDE SEQUENCE [LARGE SCALE GENOMIC DNA]</scope>
    <source>
        <strain evidence="3 5">CMB17</strain>
    </source>
</reference>
<dbReference type="Gene3D" id="1.20.1290.10">
    <property type="entry name" value="AhpD-like"/>
    <property type="match status" value="1"/>
</dbReference>